<dbReference type="EMBL" id="LNIX01000038">
    <property type="protein sequence ID" value="OXA39473.1"/>
    <property type="molecule type" value="Genomic_DNA"/>
</dbReference>
<dbReference type="AlphaFoldDB" id="A0A226D2U4"/>
<keyword evidence="1" id="KW-0472">Membrane</keyword>
<feature type="transmembrane region" description="Helical" evidence="1">
    <location>
        <begin position="299"/>
        <end position="318"/>
    </location>
</feature>
<dbReference type="Proteomes" id="UP000198287">
    <property type="component" value="Unassembled WGS sequence"/>
</dbReference>
<organism evidence="2 3">
    <name type="scientific">Folsomia candida</name>
    <name type="common">Springtail</name>
    <dbReference type="NCBI Taxonomy" id="158441"/>
    <lineage>
        <taxon>Eukaryota</taxon>
        <taxon>Metazoa</taxon>
        <taxon>Ecdysozoa</taxon>
        <taxon>Arthropoda</taxon>
        <taxon>Hexapoda</taxon>
        <taxon>Collembola</taxon>
        <taxon>Entomobryomorpha</taxon>
        <taxon>Isotomoidea</taxon>
        <taxon>Isotomidae</taxon>
        <taxon>Proisotominae</taxon>
        <taxon>Folsomia</taxon>
    </lineage>
</organism>
<comment type="caution">
    <text evidence="2">The sequence shown here is derived from an EMBL/GenBank/DDBJ whole genome shotgun (WGS) entry which is preliminary data.</text>
</comment>
<evidence type="ECO:0000313" key="3">
    <source>
        <dbReference type="Proteomes" id="UP000198287"/>
    </source>
</evidence>
<protein>
    <submittedName>
        <fullName evidence="2">Uncharacterized protein</fullName>
    </submittedName>
</protein>
<feature type="transmembrane region" description="Helical" evidence="1">
    <location>
        <begin position="352"/>
        <end position="372"/>
    </location>
</feature>
<keyword evidence="1" id="KW-1133">Transmembrane helix</keyword>
<sequence>MLFISPCPTNSNPTIDATYFLKTFNNCSVTIVQFINYATASFYPKISIELAFTQSPTHGPMKHCGASLLLQPERTPLFQQYLNQVETQEVENSHISNEYLFNVFTSEAILAPRFYPHWIIWISDTDTGLFPLVKRAVSYLPEKDVDKWSDIPCFTEHITPAACPALLDSNDDRLSRYNKWLWSPDSVSLRNPSSYERLQFLQEIQADSLFKDMQDFVTVLAQVKKISLDEFIGILLLPNVSLYFATDWKKPHWKFGISKKSPNLDPDAPIIILLATQTYNFLSCYGLQRDSWALYVMPFDTLTWILIGVGIIVLGFLIEFPASSWTNTCSTIINLGAAPIEISVFSGKAPHWFSTCLIWLWVGSAIILTNLYKTVFTSDVTLPYATYANWSTLHK</sequence>
<reference evidence="2 3" key="1">
    <citation type="submission" date="2015-12" db="EMBL/GenBank/DDBJ databases">
        <title>The genome of Folsomia candida.</title>
        <authorList>
            <person name="Faddeeva A."/>
            <person name="Derks M.F."/>
            <person name="Anvar Y."/>
            <person name="Smit S."/>
            <person name="Van Straalen N."/>
            <person name="Roelofs D."/>
        </authorList>
    </citation>
    <scope>NUCLEOTIDE SEQUENCE [LARGE SCALE GENOMIC DNA]</scope>
    <source>
        <strain evidence="2 3">VU population</strain>
        <tissue evidence="2">Whole body</tissue>
    </source>
</reference>
<keyword evidence="1" id="KW-0812">Transmembrane</keyword>
<gene>
    <name evidence="2" type="ORF">Fcan01_25797</name>
</gene>
<evidence type="ECO:0000256" key="1">
    <source>
        <dbReference type="SAM" id="Phobius"/>
    </source>
</evidence>
<name>A0A226D2U4_FOLCA</name>
<evidence type="ECO:0000313" key="2">
    <source>
        <dbReference type="EMBL" id="OXA39473.1"/>
    </source>
</evidence>
<accession>A0A226D2U4</accession>
<proteinExistence type="predicted"/>
<keyword evidence="3" id="KW-1185">Reference proteome</keyword>